<dbReference type="InterPro" id="IPR037523">
    <property type="entry name" value="VOC_core"/>
</dbReference>
<dbReference type="SUPFAM" id="SSF54593">
    <property type="entry name" value="Glyoxalase/Bleomycin resistance protein/Dihydroxybiphenyl dioxygenase"/>
    <property type="match status" value="1"/>
</dbReference>
<dbReference type="PROSITE" id="PS51819">
    <property type="entry name" value="VOC"/>
    <property type="match status" value="1"/>
</dbReference>
<gene>
    <name evidence="1" type="ORF">ERS450000_05128</name>
</gene>
<protein>
    <submittedName>
        <fullName evidence="1">Predicted enzyme related to lactoylglutathione lyase</fullName>
    </submittedName>
</protein>
<evidence type="ECO:0000313" key="2">
    <source>
        <dbReference type="Proteomes" id="UP000057820"/>
    </source>
</evidence>
<proteinExistence type="predicted"/>
<dbReference type="Pfam" id="PF00903">
    <property type="entry name" value="Glyoxalase"/>
    <property type="match status" value="1"/>
</dbReference>
<dbReference type="PANTHER" id="PTHR34109">
    <property type="entry name" value="BNAUNNG04460D PROTEIN-RELATED"/>
    <property type="match status" value="1"/>
</dbReference>
<organism evidence="1 2">
    <name type="scientific">Nocardia farcinica</name>
    <dbReference type="NCBI Taxonomy" id="37329"/>
    <lineage>
        <taxon>Bacteria</taxon>
        <taxon>Bacillati</taxon>
        <taxon>Actinomycetota</taxon>
        <taxon>Actinomycetes</taxon>
        <taxon>Mycobacteriales</taxon>
        <taxon>Nocardiaceae</taxon>
        <taxon>Nocardia</taxon>
    </lineage>
</organism>
<name>A0A0H5P5E5_NOCFR</name>
<dbReference type="AlphaFoldDB" id="A0A0H5P5E5"/>
<sequence length="142" mass="15318">MTDSTTTPAATRTRTAVWPCLTFRDANAMSAFLVNAFGFEQTAAYTRADDPSIVEHGELRWPLGGGVMYGSAGKDDSVFGQRTPGNDSIYLVCDDPDGLFARATAAGAEVVLGLRDEDYGSRGFTVRDPEGNIWSFGTYWGD</sequence>
<keyword evidence="1" id="KW-0614">Plasmid</keyword>
<reference evidence="2" key="1">
    <citation type="submission" date="2015-03" db="EMBL/GenBank/DDBJ databases">
        <authorList>
            <consortium name="Pathogen Informatics"/>
        </authorList>
    </citation>
    <scope>NUCLEOTIDE SEQUENCE [LARGE SCALE GENOMIC DNA]</scope>
    <source>
        <strain evidence="2">NCTC11134</strain>
        <plasmid evidence="2">2</plasmid>
    </source>
</reference>
<keyword evidence="1" id="KW-0456">Lyase</keyword>
<dbReference type="Gene3D" id="3.30.720.120">
    <property type="match status" value="1"/>
</dbReference>
<dbReference type="GO" id="GO:0016829">
    <property type="term" value="F:lyase activity"/>
    <property type="evidence" value="ECO:0007669"/>
    <property type="project" value="UniProtKB-KW"/>
</dbReference>
<dbReference type="Proteomes" id="UP000057820">
    <property type="component" value="Plasmid 2"/>
</dbReference>
<evidence type="ECO:0000313" key="1">
    <source>
        <dbReference type="EMBL" id="CRY82748.1"/>
    </source>
</evidence>
<accession>A0A0H5P5E5</accession>
<dbReference type="RefSeq" id="WP_060594473.1">
    <property type="nucleotide sequence ID" value="NZ_CP031418.1"/>
</dbReference>
<dbReference type="EMBL" id="LN868939">
    <property type="protein sequence ID" value="CRY82748.1"/>
    <property type="molecule type" value="Genomic_DNA"/>
</dbReference>
<geneLocation type="plasmid" evidence="1">
    <name>2</name>
</geneLocation>
<dbReference type="InterPro" id="IPR029068">
    <property type="entry name" value="Glyas_Bleomycin-R_OHBP_Dase"/>
</dbReference>
<dbReference type="Gene3D" id="3.30.720.110">
    <property type="match status" value="1"/>
</dbReference>
<dbReference type="KEGG" id="nfr:ERS450000_05128"/>
<dbReference type="PANTHER" id="PTHR34109:SF1">
    <property type="entry name" value="VOC DOMAIN-CONTAINING PROTEIN"/>
    <property type="match status" value="1"/>
</dbReference>
<dbReference type="InterPro" id="IPR004360">
    <property type="entry name" value="Glyas_Fos-R_dOase_dom"/>
</dbReference>